<evidence type="ECO:0000256" key="11">
    <source>
        <dbReference type="ARBA" id="ARBA00023239"/>
    </source>
</evidence>
<protein>
    <recommendedName>
        <fullName evidence="4">adenosylmethionine decarboxylase</fullName>
        <ecNumber evidence="4">4.1.1.50</ecNumber>
    </recommendedName>
</protein>
<keyword evidence="11" id="KW-0456">Lyase</keyword>
<feature type="compositionally biased region" description="Polar residues" evidence="14">
    <location>
        <begin position="197"/>
        <end position="213"/>
    </location>
</feature>
<keyword evidence="13" id="KW-0670">Pyruvate</keyword>
<dbReference type="AlphaFoldDB" id="A0AAD4M7Z9"/>
<proteinExistence type="inferred from homology"/>
<evidence type="ECO:0000256" key="5">
    <source>
        <dbReference type="ARBA" id="ARBA00022691"/>
    </source>
</evidence>
<dbReference type="EMBL" id="WTXG01000005">
    <property type="protein sequence ID" value="KAI0305511.1"/>
    <property type="molecule type" value="Genomic_DNA"/>
</dbReference>
<evidence type="ECO:0000256" key="1">
    <source>
        <dbReference type="ARBA" id="ARBA00001928"/>
    </source>
</evidence>
<dbReference type="Proteomes" id="UP001203297">
    <property type="component" value="Unassembled WGS sequence"/>
</dbReference>
<dbReference type="InterPro" id="IPR018166">
    <property type="entry name" value="S-AdoMet_deCO2ase_CS"/>
</dbReference>
<evidence type="ECO:0000256" key="14">
    <source>
        <dbReference type="SAM" id="MobiDB-lite"/>
    </source>
</evidence>
<evidence type="ECO:0000256" key="10">
    <source>
        <dbReference type="ARBA" id="ARBA00023145"/>
    </source>
</evidence>
<keyword evidence="7" id="KW-0068">Autocatalytic cleavage</keyword>
<keyword evidence="12" id="KW-0704">Schiff base</keyword>
<comment type="similarity">
    <text evidence="3">Belongs to the eukaryotic AdoMetDC family.</text>
</comment>
<dbReference type="EC" id="4.1.1.50" evidence="4"/>
<dbReference type="InterPro" id="IPR048283">
    <property type="entry name" value="AdoMetDC-like"/>
</dbReference>
<keyword evidence="9" id="KW-0620">Polyamine biosynthesis</keyword>
<evidence type="ECO:0000313" key="16">
    <source>
        <dbReference type="Proteomes" id="UP001203297"/>
    </source>
</evidence>
<evidence type="ECO:0000256" key="13">
    <source>
        <dbReference type="ARBA" id="ARBA00023317"/>
    </source>
</evidence>
<keyword evidence="16" id="KW-1185">Reference proteome</keyword>
<dbReference type="PROSITE" id="PS01336">
    <property type="entry name" value="ADOMETDC"/>
    <property type="match status" value="1"/>
</dbReference>
<evidence type="ECO:0000256" key="9">
    <source>
        <dbReference type="ARBA" id="ARBA00023115"/>
    </source>
</evidence>
<evidence type="ECO:0000256" key="2">
    <source>
        <dbReference type="ARBA" id="ARBA00004911"/>
    </source>
</evidence>
<dbReference type="GO" id="GO:0004014">
    <property type="term" value="F:adenosylmethionine decarboxylase activity"/>
    <property type="evidence" value="ECO:0007669"/>
    <property type="project" value="UniProtKB-EC"/>
</dbReference>
<evidence type="ECO:0000256" key="6">
    <source>
        <dbReference type="ARBA" id="ARBA00022793"/>
    </source>
</evidence>
<evidence type="ECO:0000256" key="12">
    <source>
        <dbReference type="ARBA" id="ARBA00023270"/>
    </source>
</evidence>
<dbReference type="PANTHER" id="PTHR11570">
    <property type="entry name" value="S-ADENOSYLMETHIONINE DECARBOXYLASE"/>
    <property type="match status" value="1"/>
</dbReference>
<reference evidence="15" key="1">
    <citation type="journal article" date="2022" name="New Phytol.">
        <title>Evolutionary transition to the ectomycorrhizal habit in the genomes of a hyperdiverse lineage of mushroom-forming fungi.</title>
        <authorList>
            <person name="Looney B."/>
            <person name="Miyauchi S."/>
            <person name="Morin E."/>
            <person name="Drula E."/>
            <person name="Courty P.E."/>
            <person name="Kohler A."/>
            <person name="Kuo A."/>
            <person name="LaButti K."/>
            <person name="Pangilinan J."/>
            <person name="Lipzen A."/>
            <person name="Riley R."/>
            <person name="Andreopoulos W."/>
            <person name="He G."/>
            <person name="Johnson J."/>
            <person name="Nolan M."/>
            <person name="Tritt A."/>
            <person name="Barry K.W."/>
            <person name="Grigoriev I.V."/>
            <person name="Nagy L.G."/>
            <person name="Hibbett D."/>
            <person name="Henrissat B."/>
            <person name="Matheny P.B."/>
            <person name="Labbe J."/>
            <person name="Martin F.M."/>
        </authorList>
    </citation>
    <scope>NUCLEOTIDE SEQUENCE</scope>
    <source>
        <strain evidence="15">BPL690</strain>
    </source>
</reference>
<keyword evidence="10" id="KW-0865">Zymogen</keyword>
<dbReference type="GO" id="GO:0006597">
    <property type="term" value="P:spermine biosynthetic process"/>
    <property type="evidence" value="ECO:0007669"/>
    <property type="project" value="InterPro"/>
</dbReference>
<dbReference type="Gene3D" id="3.60.90.10">
    <property type="entry name" value="S-adenosylmethionine decarboxylase"/>
    <property type="match status" value="1"/>
</dbReference>
<dbReference type="NCBIfam" id="TIGR00535">
    <property type="entry name" value="SAM_DCase"/>
    <property type="match status" value="1"/>
</dbReference>
<comment type="pathway">
    <text evidence="2">Amine and polyamine biosynthesis; S-adenosylmethioninamine biosynthesis; S-adenosylmethioninamine from S-adenosyl-L-methionine: step 1/1.</text>
</comment>
<gene>
    <name evidence="15" type="ORF">B0F90DRAFT_1808754</name>
</gene>
<feature type="region of interest" description="Disordered" evidence="14">
    <location>
        <begin position="186"/>
        <end position="213"/>
    </location>
</feature>
<keyword evidence="5" id="KW-0949">S-adenosyl-L-methionine</keyword>
<evidence type="ECO:0000256" key="3">
    <source>
        <dbReference type="ARBA" id="ARBA00008466"/>
    </source>
</evidence>
<dbReference type="PANTHER" id="PTHR11570:SF0">
    <property type="entry name" value="S-ADENOSYLMETHIONINE DECARBOXYLASE PROENZYME"/>
    <property type="match status" value="1"/>
</dbReference>
<sequence length="444" mass="49135">MALLFKSIHFYSSSAPFEGPEKLLEIWFAPSPADVPDASSTINGKHGLRKVQRSVWEDMLAIVKCQILSVVEGDETDAYLLSESSLFVSPHRLILKTCGTTLNLLGLPRILEIAREKASLPTVYRCFYSRKSFFFPERQKGPHREWKDEVEYLDQIFHNGAAYTVGKMNGDHWLLYITRPPESTPNTPTSVIHPLHSPQTNGLKSRDITTGTTVTSKVPGTDYTIEILMTRLSPVASQAFHFPEEIDSDRTPFDRAREISSALGITELFPPHLTTLDSYAFSPCGYSSNALLKWGESITSHNAEGSDVGHDGEGYYTIHVTPEEGWSYASFECNVPLSATPASHAHDIPDLGTLVRRVVGIFRPVRLTLTLFISSAGNNEAEEEVGESAIEAAQCAFKVALTSKNSTLNGKARDGHNNTYTRTDKINYDFGDYGLAFASFELTA</sequence>
<organism evidence="15 16">
    <name type="scientific">Multifurca ochricompacta</name>
    <dbReference type="NCBI Taxonomy" id="376703"/>
    <lineage>
        <taxon>Eukaryota</taxon>
        <taxon>Fungi</taxon>
        <taxon>Dikarya</taxon>
        <taxon>Basidiomycota</taxon>
        <taxon>Agaricomycotina</taxon>
        <taxon>Agaricomycetes</taxon>
        <taxon>Russulales</taxon>
        <taxon>Russulaceae</taxon>
        <taxon>Multifurca</taxon>
    </lineage>
</organism>
<dbReference type="GO" id="GO:0005829">
    <property type="term" value="C:cytosol"/>
    <property type="evidence" value="ECO:0007669"/>
    <property type="project" value="TreeGrafter"/>
</dbReference>
<comment type="cofactor">
    <cofactor evidence="1">
        <name>pyruvate</name>
        <dbReference type="ChEBI" id="CHEBI:15361"/>
    </cofactor>
</comment>
<dbReference type="GO" id="GO:0008295">
    <property type="term" value="P:spermidine biosynthetic process"/>
    <property type="evidence" value="ECO:0007669"/>
    <property type="project" value="UniProtKB-KW"/>
</dbReference>
<accession>A0AAD4M7Z9</accession>
<dbReference type="InterPro" id="IPR001985">
    <property type="entry name" value="S-AdoMet_decarboxylase_euk"/>
</dbReference>
<name>A0AAD4M7Z9_9AGAM</name>
<evidence type="ECO:0000256" key="7">
    <source>
        <dbReference type="ARBA" id="ARBA00022813"/>
    </source>
</evidence>
<evidence type="ECO:0000256" key="4">
    <source>
        <dbReference type="ARBA" id="ARBA00012357"/>
    </source>
</evidence>
<keyword evidence="8" id="KW-0745">Spermidine biosynthesis</keyword>
<dbReference type="SUPFAM" id="SSF56276">
    <property type="entry name" value="S-adenosylmethionine decarboxylase"/>
    <property type="match status" value="1"/>
</dbReference>
<comment type="caution">
    <text evidence="15">The sequence shown here is derived from an EMBL/GenBank/DDBJ whole genome shotgun (WGS) entry which is preliminary data.</text>
</comment>
<evidence type="ECO:0000313" key="15">
    <source>
        <dbReference type="EMBL" id="KAI0305511.1"/>
    </source>
</evidence>
<dbReference type="Pfam" id="PF01536">
    <property type="entry name" value="SAM_decarbox"/>
    <property type="match status" value="1"/>
</dbReference>
<keyword evidence="6" id="KW-0210">Decarboxylase</keyword>
<evidence type="ECO:0000256" key="8">
    <source>
        <dbReference type="ARBA" id="ARBA00023066"/>
    </source>
</evidence>
<dbReference type="InterPro" id="IPR016067">
    <property type="entry name" value="S-AdoMet_deCO2ase_core"/>
</dbReference>